<dbReference type="GO" id="GO:0016787">
    <property type="term" value="F:hydrolase activity"/>
    <property type="evidence" value="ECO:0007669"/>
    <property type="project" value="UniProtKB-KW"/>
</dbReference>
<organism evidence="3 4">
    <name type="scientific">Termitidicoccus mucosus</name>
    <dbReference type="NCBI Taxonomy" id="1184151"/>
    <lineage>
        <taxon>Bacteria</taxon>
        <taxon>Pseudomonadati</taxon>
        <taxon>Verrucomicrobiota</taxon>
        <taxon>Opitutia</taxon>
        <taxon>Opitutales</taxon>
        <taxon>Opitutaceae</taxon>
        <taxon>Termitidicoccus</taxon>
    </lineage>
</organism>
<dbReference type="PANTHER" id="PTHR11203:SF37">
    <property type="entry name" value="INTEGRATOR COMPLEX SUBUNIT 11"/>
    <property type="match status" value="1"/>
</dbReference>
<evidence type="ECO:0000313" key="4">
    <source>
        <dbReference type="Proteomes" id="UP000078486"/>
    </source>
</evidence>
<evidence type="ECO:0000313" key="3">
    <source>
        <dbReference type="EMBL" id="OAM88003.1"/>
    </source>
</evidence>
<evidence type="ECO:0000256" key="1">
    <source>
        <dbReference type="ARBA" id="ARBA00022801"/>
    </source>
</evidence>
<dbReference type="Gene3D" id="3.40.50.10890">
    <property type="match status" value="1"/>
</dbReference>
<dbReference type="PANTHER" id="PTHR11203">
    <property type="entry name" value="CLEAVAGE AND POLYADENYLATION SPECIFICITY FACTOR FAMILY MEMBER"/>
    <property type="match status" value="1"/>
</dbReference>
<sequence length="452" mass="50307">MKLIDLNRDGEIGANCHYIQIGSLNLVIDSGLHPKKAGRRAAPDFGPIRGVHLDLIIITHCHLDHIGSLPVLLREHPEAPVVMSTSSRMLVERMLHNSANVMVRQKEEANIPEYPLFTHEEIDRIAKRLTGIPFGQAKRIQGGKDDITIILHPAGHVAGAAGVEIHHKRRQIFLTGDVLFEDQRTLPGAKFPAGRFDTLVMETTRGITARGSEKTRLIEVNRLIDSINDTIQRGGSYLIPVFALGRQQEILSIIHDARKFRRLVDCPIFAAGLGMDLADYFDEISRKTKHVRFNRGIIKELQIKPTPRKLNPGEDPQQNGLYIISSGMMVERTPSYTLASGLVGHARNTIGFVGYCDPDTPGGELLASKPGDQFLFKACNVKTKIKARVERFDLSGHADREELLEFAVQADPRVIVLTHGENEARAWFAGQLAEKLPKTKLIDPVPLQTYQV</sequence>
<dbReference type="InterPro" id="IPR036866">
    <property type="entry name" value="RibonucZ/Hydroxyglut_hydro"/>
</dbReference>
<dbReference type="GO" id="GO:0004521">
    <property type="term" value="F:RNA endonuclease activity"/>
    <property type="evidence" value="ECO:0007669"/>
    <property type="project" value="TreeGrafter"/>
</dbReference>
<reference evidence="3 4" key="1">
    <citation type="submission" date="2016-01" db="EMBL/GenBank/DDBJ databases">
        <title>High potential of lignocellulose degradation of a new Verrucomicrobia species.</title>
        <authorList>
            <person name="Wang Y."/>
            <person name="Shi Y."/>
            <person name="Qiu Z."/>
            <person name="Liu S."/>
            <person name="Yang H."/>
        </authorList>
    </citation>
    <scope>NUCLEOTIDE SEQUENCE [LARGE SCALE GENOMIC DNA]</scope>
    <source>
        <strain evidence="3 4">TSB47</strain>
    </source>
</reference>
<dbReference type="AlphaFoldDB" id="A0A178IDA5"/>
<protein>
    <submittedName>
        <fullName evidence="3">MBL fold metallo-hydrolase</fullName>
    </submittedName>
</protein>
<keyword evidence="4" id="KW-1185">Reference proteome</keyword>
<gene>
    <name evidence="3" type="ORF">AW736_21385</name>
</gene>
<dbReference type="InterPro" id="IPR050698">
    <property type="entry name" value="MBL"/>
</dbReference>
<keyword evidence="1 3" id="KW-0378">Hydrolase</keyword>
<accession>A0A178IDA5</accession>
<dbReference type="Pfam" id="PF07521">
    <property type="entry name" value="RMMBL"/>
    <property type="match status" value="1"/>
</dbReference>
<feature type="domain" description="Metallo-beta-lactamase" evidence="2">
    <location>
        <begin position="13"/>
        <end position="227"/>
    </location>
</feature>
<dbReference type="InterPro" id="IPR011108">
    <property type="entry name" value="RMMBL"/>
</dbReference>
<dbReference type="Pfam" id="PF10996">
    <property type="entry name" value="Beta-Casp"/>
    <property type="match status" value="1"/>
</dbReference>
<dbReference type="Pfam" id="PF00753">
    <property type="entry name" value="Lactamase_B"/>
    <property type="match status" value="1"/>
</dbReference>
<dbReference type="Gene3D" id="3.60.15.10">
    <property type="entry name" value="Ribonuclease Z/Hydroxyacylglutathione hydrolase-like"/>
    <property type="match status" value="1"/>
</dbReference>
<comment type="caution">
    <text evidence="3">The sequence shown here is derived from an EMBL/GenBank/DDBJ whole genome shotgun (WGS) entry which is preliminary data.</text>
</comment>
<dbReference type="InterPro" id="IPR022712">
    <property type="entry name" value="Beta_Casp"/>
</dbReference>
<dbReference type="InterPro" id="IPR001279">
    <property type="entry name" value="Metallo-B-lactamas"/>
</dbReference>
<proteinExistence type="predicted"/>
<evidence type="ECO:0000259" key="2">
    <source>
        <dbReference type="SMART" id="SM00849"/>
    </source>
</evidence>
<dbReference type="STRING" id="1184151.AW736_21385"/>
<name>A0A178IDA5_9BACT</name>
<dbReference type="OrthoDB" id="9803916at2"/>
<dbReference type="Proteomes" id="UP000078486">
    <property type="component" value="Unassembled WGS sequence"/>
</dbReference>
<dbReference type="SUPFAM" id="SSF56281">
    <property type="entry name" value="Metallo-hydrolase/oxidoreductase"/>
    <property type="match status" value="1"/>
</dbReference>
<dbReference type="EMBL" id="LRRQ01000150">
    <property type="protein sequence ID" value="OAM88003.1"/>
    <property type="molecule type" value="Genomic_DNA"/>
</dbReference>
<dbReference type="RefSeq" id="WP_068772309.1">
    <property type="nucleotide sequence ID" value="NZ_CP109796.1"/>
</dbReference>
<dbReference type="SMART" id="SM00849">
    <property type="entry name" value="Lactamase_B"/>
    <property type="match status" value="1"/>
</dbReference>